<dbReference type="AlphaFoldDB" id="A0A8D8RXQ1"/>
<protein>
    <submittedName>
        <fullName evidence="1">Uncharacterized protein</fullName>
    </submittedName>
</protein>
<sequence>MYLVLLFISNDLYEVKKEYSEQIQSTLGSRPYCSMDKGTFGQESNDFGLRFWFPYHLDTFSKGIFDTKTQHTPHLWAYCKTDLESEWGLLRVHCPQSANFVSRSTVNQFCIQRLISNCMVP</sequence>
<organism evidence="1">
    <name type="scientific">Cacopsylla melanoneura</name>
    <dbReference type="NCBI Taxonomy" id="428564"/>
    <lineage>
        <taxon>Eukaryota</taxon>
        <taxon>Metazoa</taxon>
        <taxon>Ecdysozoa</taxon>
        <taxon>Arthropoda</taxon>
        <taxon>Hexapoda</taxon>
        <taxon>Insecta</taxon>
        <taxon>Pterygota</taxon>
        <taxon>Neoptera</taxon>
        <taxon>Paraneoptera</taxon>
        <taxon>Hemiptera</taxon>
        <taxon>Sternorrhyncha</taxon>
        <taxon>Psylloidea</taxon>
        <taxon>Psyllidae</taxon>
        <taxon>Psyllinae</taxon>
        <taxon>Cacopsylla</taxon>
    </lineage>
</organism>
<name>A0A8D8RXQ1_9HEMI</name>
<dbReference type="EMBL" id="HBUF01194607">
    <property type="protein sequence ID" value="CAG6659573.1"/>
    <property type="molecule type" value="Transcribed_RNA"/>
</dbReference>
<proteinExistence type="predicted"/>
<evidence type="ECO:0000313" key="1">
    <source>
        <dbReference type="EMBL" id="CAG6659573.1"/>
    </source>
</evidence>
<reference evidence="1" key="1">
    <citation type="submission" date="2021-05" db="EMBL/GenBank/DDBJ databases">
        <authorList>
            <person name="Alioto T."/>
            <person name="Alioto T."/>
            <person name="Gomez Garrido J."/>
        </authorList>
    </citation>
    <scope>NUCLEOTIDE SEQUENCE</scope>
</reference>
<accession>A0A8D8RXQ1</accession>